<accession>F4PXV7</accession>
<dbReference type="AlphaFoldDB" id="F4PXV7"/>
<sequence>MTSQFLGRRKNDDDVKVKTKIDETLFRRVWNNIVLRRLICSKIKDYLSKEDRVALIGSGLASVIERYKADPLQFIQSHSNSNLVAIFYYEFLTADLFKFHYDTYCKEISVAAVINALSINRRNYRDTWLFRRAFDILKDRGLRPESMESANVVYIWRSVIKSNNVELYNYTKSVLPMLDRHHFKNEMVPRAAKPENDPWSKSVQPMTGTDLLARLLQDLIDFDPTDNWLELVDFSYLAENGLVDILETIHMHAGSCIQLSVSDKQSRCQLNEHTMMVAIQNNQIESIKCLYKLFKIPFSHETLMLAARTCDLSFIIALHNIEPEAGRLYTIFLHVISSTFNAYLRSDDFRCNNFRKEFIDHVKPLNYINKRLEQQINTDLAIGKWPRIKYQPRNTQHHFTMFQQHDTQIPSLSFDNI</sequence>
<proteinExistence type="predicted"/>
<organism evidence="1 2">
    <name type="scientific">Cavenderia fasciculata</name>
    <name type="common">Slime mold</name>
    <name type="synonym">Dictyostelium fasciculatum</name>
    <dbReference type="NCBI Taxonomy" id="261658"/>
    <lineage>
        <taxon>Eukaryota</taxon>
        <taxon>Amoebozoa</taxon>
        <taxon>Evosea</taxon>
        <taxon>Eumycetozoa</taxon>
        <taxon>Dictyostelia</taxon>
        <taxon>Acytosteliales</taxon>
        <taxon>Cavenderiaceae</taxon>
        <taxon>Cavenderia</taxon>
    </lineage>
</organism>
<keyword evidence="2" id="KW-1185">Reference proteome</keyword>
<dbReference type="KEGG" id="dfa:DFA_00195"/>
<dbReference type="RefSeq" id="XP_004357911.1">
    <property type="nucleotide sequence ID" value="XM_004357854.1"/>
</dbReference>
<protein>
    <submittedName>
        <fullName evidence="1">Uncharacterized protein</fullName>
    </submittedName>
</protein>
<reference evidence="2" key="1">
    <citation type="journal article" date="2011" name="Genome Res.">
        <title>Phylogeny-wide analysis of social amoeba genomes highlights ancient origins for complex intercellular communication.</title>
        <authorList>
            <person name="Heidel A.J."/>
            <person name="Lawal H.M."/>
            <person name="Felder M."/>
            <person name="Schilde C."/>
            <person name="Helps N.R."/>
            <person name="Tunggal B."/>
            <person name="Rivero F."/>
            <person name="John U."/>
            <person name="Schleicher M."/>
            <person name="Eichinger L."/>
            <person name="Platzer M."/>
            <person name="Noegel A.A."/>
            <person name="Schaap P."/>
            <person name="Gloeckner G."/>
        </authorList>
    </citation>
    <scope>NUCLEOTIDE SEQUENCE [LARGE SCALE GENOMIC DNA]</scope>
    <source>
        <strain evidence="2">SH3</strain>
    </source>
</reference>
<evidence type="ECO:0000313" key="2">
    <source>
        <dbReference type="Proteomes" id="UP000007797"/>
    </source>
</evidence>
<dbReference type="EMBL" id="GL883014">
    <property type="protein sequence ID" value="EGG19617.1"/>
    <property type="molecule type" value="Genomic_DNA"/>
</dbReference>
<dbReference type="GeneID" id="14871756"/>
<evidence type="ECO:0000313" key="1">
    <source>
        <dbReference type="EMBL" id="EGG19617.1"/>
    </source>
</evidence>
<name>F4PXV7_CACFS</name>
<gene>
    <name evidence="1" type="ORF">DFA_00195</name>
</gene>
<dbReference type="Proteomes" id="UP000007797">
    <property type="component" value="Unassembled WGS sequence"/>
</dbReference>